<gene>
    <name evidence="4" type="primary">LOC100902924</name>
</gene>
<evidence type="ECO:0000259" key="2">
    <source>
        <dbReference type="PROSITE" id="PS50238"/>
    </source>
</evidence>
<accession>A0AAJ7WGZ9</accession>
<feature type="compositionally biased region" description="Basic and acidic residues" evidence="1">
    <location>
        <begin position="464"/>
        <end position="479"/>
    </location>
</feature>
<dbReference type="GO" id="GO:0007165">
    <property type="term" value="P:signal transduction"/>
    <property type="evidence" value="ECO:0007669"/>
    <property type="project" value="InterPro"/>
</dbReference>
<organism evidence="3 4">
    <name type="scientific">Galendromus occidentalis</name>
    <name type="common">western predatory mite</name>
    <dbReference type="NCBI Taxonomy" id="34638"/>
    <lineage>
        <taxon>Eukaryota</taxon>
        <taxon>Metazoa</taxon>
        <taxon>Ecdysozoa</taxon>
        <taxon>Arthropoda</taxon>
        <taxon>Chelicerata</taxon>
        <taxon>Arachnida</taxon>
        <taxon>Acari</taxon>
        <taxon>Parasitiformes</taxon>
        <taxon>Mesostigmata</taxon>
        <taxon>Gamasina</taxon>
        <taxon>Phytoseioidea</taxon>
        <taxon>Phytoseiidae</taxon>
        <taxon>Typhlodrominae</taxon>
        <taxon>Galendromus</taxon>
    </lineage>
</organism>
<dbReference type="InterPro" id="IPR042869">
    <property type="entry name" value="ARHGAP11A/B"/>
</dbReference>
<dbReference type="PROSITE" id="PS50238">
    <property type="entry name" value="RHOGAP"/>
    <property type="match status" value="1"/>
</dbReference>
<evidence type="ECO:0000256" key="1">
    <source>
        <dbReference type="SAM" id="MobiDB-lite"/>
    </source>
</evidence>
<dbReference type="InterPro" id="IPR008936">
    <property type="entry name" value="Rho_GTPase_activation_prot"/>
</dbReference>
<dbReference type="CTD" id="3355133"/>
<sequence length="599" mass="66517">MPDNFNIVKHTALLRASMKNCASSVWWTTVDGAEGNELNRKRFLTAMSQLHANLLKLLLTKKHLKISALKARKLRDSLKKLHEDAAGRGQESQSYFGVPLHLQQQATSSLTSNPVPHILEAITSHLLSQASHEGILRKSGNERRANALKDVMEQNNAEIPSDFECSIHDVGCILKRWLRALPEPVIPSILHEVFVKCVELESHHHRTQSLLMACLLLPTFHLNTLKHVAIFLQEISKQETRNKMSSANLAKILAPSLMPCAVKVETNPEVAKKFSDMSTVAVQVLIDHAQLIASLPPELEPLKDSYKILSDDELSDHGEPLVKRKLFTFLKPKHGNHKTIVRSSGSGRGSRKASSTNAVSKIVKRPTPPRIEPDESLQEPAEVKPDVRVTRSASKKRQLSAETVGRIRERRALRAIQNTRSQPSIRSLPVVSGGRRKSVRRAATTCRAEKSAGSPAPQRFQSTKRPDTLKLSENDPLRKPVCDDNKVELRRPATTTISAVSNSRDSVSPSVDKETARKSFLAAMLGSQDSQVEANLSEEVENHYRKTECIPSGIDQVDSIEPGLDRHGALRKPLMPSNRRAPRRETPVSKVTATITVQL</sequence>
<proteinExistence type="predicted"/>
<protein>
    <submittedName>
        <fullName evidence="4">Rho GTPase-activating protein 22</fullName>
    </submittedName>
</protein>
<feature type="domain" description="Rho-GAP" evidence="2">
    <location>
        <begin position="100"/>
        <end position="293"/>
    </location>
</feature>
<keyword evidence="3" id="KW-1185">Reference proteome</keyword>
<dbReference type="AlphaFoldDB" id="A0AAJ7WGZ9"/>
<dbReference type="SUPFAM" id="SSF48350">
    <property type="entry name" value="GTPase activation domain, GAP"/>
    <property type="match status" value="1"/>
</dbReference>
<evidence type="ECO:0000313" key="3">
    <source>
        <dbReference type="Proteomes" id="UP000694867"/>
    </source>
</evidence>
<name>A0AAJ7WGZ9_9ACAR</name>
<dbReference type="Proteomes" id="UP000694867">
    <property type="component" value="Unplaced"/>
</dbReference>
<dbReference type="RefSeq" id="XP_028966497.1">
    <property type="nucleotide sequence ID" value="XM_029110664.1"/>
</dbReference>
<dbReference type="KEGG" id="goe:100902924"/>
<dbReference type="GO" id="GO:0005096">
    <property type="term" value="F:GTPase activator activity"/>
    <property type="evidence" value="ECO:0007669"/>
    <property type="project" value="TreeGrafter"/>
</dbReference>
<dbReference type="InterPro" id="IPR000198">
    <property type="entry name" value="RhoGAP_dom"/>
</dbReference>
<dbReference type="PANTHER" id="PTHR15670">
    <property type="entry name" value="RHO GTPASE ACTIVATING PROTEIN 11A"/>
    <property type="match status" value="1"/>
</dbReference>
<evidence type="ECO:0000313" key="4">
    <source>
        <dbReference type="RefSeq" id="XP_028966497.1"/>
    </source>
</evidence>
<dbReference type="Gene3D" id="1.10.555.10">
    <property type="entry name" value="Rho GTPase activation protein"/>
    <property type="match status" value="1"/>
</dbReference>
<reference evidence="4" key="1">
    <citation type="submission" date="2025-08" db="UniProtKB">
        <authorList>
            <consortium name="RefSeq"/>
        </authorList>
    </citation>
    <scope>IDENTIFICATION</scope>
</reference>
<dbReference type="Pfam" id="PF00620">
    <property type="entry name" value="RhoGAP"/>
    <property type="match status" value="1"/>
</dbReference>
<dbReference type="GeneID" id="100902924"/>
<dbReference type="SMART" id="SM00324">
    <property type="entry name" value="RhoGAP"/>
    <property type="match status" value="1"/>
</dbReference>
<dbReference type="PANTHER" id="PTHR15670:SF4">
    <property type="entry name" value="RHO GTPASE-ACTIVATING PROTEIN 11A"/>
    <property type="match status" value="1"/>
</dbReference>
<feature type="region of interest" description="Disordered" evidence="1">
    <location>
        <begin position="337"/>
        <end position="479"/>
    </location>
</feature>
<feature type="compositionally biased region" description="Polar residues" evidence="1">
    <location>
        <begin position="416"/>
        <end position="425"/>
    </location>
</feature>